<dbReference type="RefSeq" id="WP_263821698.1">
    <property type="nucleotide sequence ID" value="NZ_JAOXHL010000001.1"/>
</dbReference>
<name>A0ABT3BM92_9BACT</name>
<keyword evidence="2" id="KW-1185">Reference proteome</keyword>
<dbReference type="EMBL" id="JAOXHL010000001">
    <property type="protein sequence ID" value="MCV3728374.1"/>
    <property type="molecule type" value="Genomic_DNA"/>
</dbReference>
<evidence type="ECO:0000313" key="2">
    <source>
        <dbReference type="Proteomes" id="UP001208245"/>
    </source>
</evidence>
<evidence type="ECO:0008006" key="3">
    <source>
        <dbReference type="Google" id="ProtNLM"/>
    </source>
</evidence>
<reference evidence="1 2" key="1">
    <citation type="journal article" date="2020" name="Int. J. Syst. Evol. Microbiol.">
        <title>Ureaplasma miroungigenitalium sp. nov. isolated from northern elephant seals (Mirounga angustirostris) and Ureaplasma zalophigenitalium sp. nov. isolated from California sea lions (Zalophus californianus).</title>
        <authorList>
            <person name="Volokhov D.V."/>
            <person name="Gulland F.M."/>
            <person name="Gao Y."/>
            <person name="Chizhikov V.E."/>
        </authorList>
    </citation>
    <scope>NUCLEOTIDE SEQUENCE [LARGE SCALE GENOMIC DNA]</scope>
    <source>
        <strain evidence="1 2">ES3182-GEN</strain>
    </source>
</reference>
<organism evidence="1 2">
    <name type="scientific">Ureaplasma miroungigenitalium</name>
    <dbReference type="NCBI Taxonomy" id="1042321"/>
    <lineage>
        <taxon>Bacteria</taxon>
        <taxon>Bacillati</taxon>
        <taxon>Mycoplasmatota</taxon>
        <taxon>Mycoplasmoidales</taxon>
        <taxon>Mycoplasmoidaceae</taxon>
        <taxon>Ureaplasma</taxon>
    </lineage>
</organism>
<comment type="caution">
    <text evidence="1">The sequence shown here is derived from an EMBL/GenBank/DDBJ whole genome shotgun (WGS) entry which is preliminary data.</text>
</comment>
<sequence>MVENINQYYVKHYQYHNSKSKHSNNADQQKPYYIRSFNKPIELRDYFEGRPFGIYINQYEVENQLIKDVLTMQFKINIVGNFKLPPNYFYLDIDSSIGSFRNITLQEEKIEQLHFTHATLQQHVYVSSVRININESGLSTKEILKQLIEFKLNLKVTDDNELHDQINYEVKRDYLRRSLSWQRLYNHTYYYANAFNLNTRLDLDTYHAPCILALQTYANYVYSKSRRATDIKPLKVDDGVYLQNGDVYSIKYSLEYQSLGNESKRLEWEEKIENIDKYYDSQHSTFNIQPQSLFKYDFLDDELVIDHQTGFKGIWLPKAQKVDLKMKIKTNYRSPSVYYARTTLEFKSDFTSQQHPLIKISSLEINNYEGFRQI</sequence>
<gene>
    <name evidence="1" type="ORF">OF376_01120</name>
</gene>
<evidence type="ECO:0000313" key="1">
    <source>
        <dbReference type="EMBL" id="MCV3728374.1"/>
    </source>
</evidence>
<dbReference type="Proteomes" id="UP001208245">
    <property type="component" value="Unassembled WGS sequence"/>
</dbReference>
<proteinExistence type="predicted"/>
<protein>
    <recommendedName>
        <fullName evidence="3">DUF31 domain-containing protein</fullName>
    </recommendedName>
</protein>
<accession>A0ABT3BM92</accession>